<keyword evidence="3" id="KW-1185">Reference proteome</keyword>
<dbReference type="Proteomes" id="UP001500879">
    <property type="component" value="Unassembled WGS sequence"/>
</dbReference>
<feature type="domain" description="RES" evidence="1">
    <location>
        <begin position="41"/>
        <end position="187"/>
    </location>
</feature>
<dbReference type="EMBL" id="BAAABX010000015">
    <property type="protein sequence ID" value="GAA0395724.1"/>
    <property type="molecule type" value="Genomic_DNA"/>
</dbReference>
<organism evidence="2 3">
    <name type="scientific">Streptomyces luteireticuli</name>
    <dbReference type="NCBI Taxonomy" id="173858"/>
    <lineage>
        <taxon>Bacteria</taxon>
        <taxon>Bacillati</taxon>
        <taxon>Actinomycetota</taxon>
        <taxon>Actinomycetes</taxon>
        <taxon>Kitasatosporales</taxon>
        <taxon>Streptomycetaceae</taxon>
        <taxon>Streptomyces</taxon>
    </lineage>
</organism>
<dbReference type="InterPro" id="IPR014914">
    <property type="entry name" value="RES_dom"/>
</dbReference>
<dbReference type="RefSeq" id="WP_344021413.1">
    <property type="nucleotide sequence ID" value="NZ_BAAABX010000015.1"/>
</dbReference>
<gene>
    <name evidence="2" type="ORF">GCM10010357_15960</name>
</gene>
<reference evidence="2 3" key="1">
    <citation type="journal article" date="2019" name="Int. J. Syst. Evol. Microbiol.">
        <title>The Global Catalogue of Microorganisms (GCM) 10K type strain sequencing project: providing services to taxonomists for standard genome sequencing and annotation.</title>
        <authorList>
            <consortium name="The Broad Institute Genomics Platform"/>
            <consortium name="The Broad Institute Genome Sequencing Center for Infectious Disease"/>
            <person name="Wu L."/>
            <person name="Ma J."/>
        </authorList>
    </citation>
    <scope>NUCLEOTIDE SEQUENCE [LARGE SCALE GENOMIC DNA]</scope>
    <source>
        <strain evidence="2 3">JCM 4788</strain>
    </source>
</reference>
<comment type="caution">
    <text evidence="2">The sequence shown here is derived from an EMBL/GenBank/DDBJ whole genome shotgun (WGS) entry which is preliminary data.</text>
</comment>
<evidence type="ECO:0000313" key="3">
    <source>
        <dbReference type="Proteomes" id="UP001500879"/>
    </source>
</evidence>
<name>A0ABN0YHI1_9ACTN</name>
<proteinExistence type="predicted"/>
<evidence type="ECO:0000313" key="2">
    <source>
        <dbReference type="EMBL" id="GAA0395724.1"/>
    </source>
</evidence>
<accession>A0ABN0YHI1</accession>
<protein>
    <recommendedName>
        <fullName evidence="1">RES domain-containing protein</fullName>
    </recommendedName>
</protein>
<dbReference type="Pfam" id="PF08808">
    <property type="entry name" value="RES"/>
    <property type="match status" value="1"/>
</dbReference>
<sequence>MTGNISPATYTMRPNLYVVPAGRRWWRVHTGRRPAGQFKPAAPGPRFCGNRFDGTPPDPYGSLYMASDPATALAETLLRSLDFDAGSGMRLIPYAAVAGRALSMLVTEAELHLISLITEEDLAAVCQDSWLLEAEGEHYATTRRWASAMRAQTPGAMGLVWQSRRHRPRLSSVLFQDRCPGPVVSPVRVHAYRDLGSPRGIAEANLLLAPLRAAIVPPWPQ</sequence>
<dbReference type="SMART" id="SM00953">
    <property type="entry name" value="RES"/>
    <property type="match status" value="1"/>
</dbReference>
<evidence type="ECO:0000259" key="1">
    <source>
        <dbReference type="SMART" id="SM00953"/>
    </source>
</evidence>